<dbReference type="PANTHER" id="PTHR40697">
    <property type="entry name" value="ACETOIN CATABOLISM PROTEIN X"/>
    <property type="match status" value="1"/>
</dbReference>
<dbReference type="GO" id="GO:0005524">
    <property type="term" value="F:ATP binding"/>
    <property type="evidence" value="ECO:0007669"/>
    <property type="project" value="UniProtKB-ARBA"/>
</dbReference>
<organism evidence="1 2">
    <name type="scientific">Caldinitratiruptor microaerophilus</name>
    <dbReference type="NCBI Taxonomy" id="671077"/>
    <lineage>
        <taxon>Bacteria</taxon>
        <taxon>Bacillati</taxon>
        <taxon>Bacillota</taxon>
        <taxon>Clostridia</taxon>
        <taxon>Eubacteriales</taxon>
        <taxon>Symbiobacteriaceae</taxon>
        <taxon>Caldinitratiruptor</taxon>
    </lineage>
</organism>
<dbReference type="SUPFAM" id="SSF111331">
    <property type="entry name" value="NAD kinase/diacylglycerol kinase-like"/>
    <property type="match status" value="1"/>
</dbReference>
<dbReference type="GO" id="GO:0003951">
    <property type="term" value="F:NAD+ kinase activity"/>
    <property type="evidence" value="ECO:0007669"/>
    <property type="project" value="InterPro"/>
</dbReference>
<dbReference type="InterPro" id="IPR017438">
    <property type="entry name" value="ATP-NAD_kinase_N"/>
</dbReference>
<dbReference type="EMBL" id="AP025628">
    <property type="protein sequence ID" value="BDG59594.1"/>
    <property type="molecule type" value="Genomic_DNA"/>
</dbReference>
<dbReference type="PANTHER" id="PTHR40697:SF3">
    <property type="entry name" value="ACETOIN CATABOLISM PROTEIN X"/>
    <property type="match status" value="1"/>
</dbReference>
<proteinExistence type="predicted"/>
<dbReference type="InterPro" id="IPR039065">
    <property type="entry name" value="AcoX-like"/>
</dbReference>
<dbReference type="GO" id="GO:0006741">
    <property type="term" value="P:NADP+ biosynthetic process"/>
    <property type="evidence" value="ECO:0007669"/>
    <property type="project" value="InterPro"/>
</dbReference>
<evidence type="ECO:0000313" key="2">
    <source>
        <dbReference type="Proteomes" id="UP001163687"/>
    </source>
</evidence>
<dbReference type="RefSeq" id="WP_264843711.1">
    <property type="nucleotide sequence ID" value="NZ_AP025628.1"/>
</dbReference>
<dbReference type="InterPro" id="IPR002504">
    <property type="entry name" value="NADK"/>
</dbReference>
<evidence type="ECO:0000313" key="1">
    <source>
        <dbReference type="EMBL" id="BDG59594.1"/>
    </source>
</evidence>
<dbReference type="KEGG" id="cmic:caldi_06840"/>
<dbReference type="Pfam" id="PF01513">
    <property type="entry name" value="NAD_kinase"/>
    <property type="match status" value="1"/>
</dbReference>
<keyword evidence="1" id="KW-0808">Transferase</keyword>
<dbReference type="InterPro" id="IPR011391">
    <property type="entry name" value="AcoX_kinase"/>
</dbReference>
<name>A0AA35CIA0_9FIRM</name>
<keyword evidence="2" id="KW-1185">Reference proteome</keyword>
<dbReference type="Gene3D" id="3.40.50.10330">
    <property type="entry name" value="Probable inorganic polyphosphate/atp-NAD kinase, domain 1"/>
    <property type="match status" value="1"/>
</dbReference>
<dbReference type="GO" id="GO:0051287">
    <property type="term" value="F:NAD binding"/>
    <property type="evidence" value="ECO:0007669"/>
    <property type="project" value="UniProtKB-ARBA"/>
</dbReference>
<protein>
    <submittedName>
        <fullName evidence="1">ATP-NAD kinase</fullName>
    </submittedName>
</protein>
<gene>
    <name evidence="1" type="ORF">caldi_06840</name>
</gene>
<dbReference type="Proteomes" id="UP001163687">
    <property type="component" value="Chromosome"/>
</dbReference>
<dbReference type="AlphaFoldDB" id="A0AA35CIA0"/>
<sequence>MRANPLWPGVGDLRAVGIIANPAAGKDIRRLVAHASVFDNAEKVNIVRRVLFGLEAVGVERVIIMPDSYGIGLRALDGIRLSIDASVLDMPLTASQEDSTRAAAVMAGRGVGAIVVLGGDGTNRAVARASGDVPLVPVSTGTNNAFPEMVEGTVAGMAAGLVARGVVRAAVRRVPCLEVLRGGEPVDIALVDAVVYDELFTGARAIWDAGKIRRVFLARTRVDATGMAALGAYLGHRCPGDGQAGAMITIGEGRGRVLVPIAPGMVRWLPVAACEALAPGRRVPVADRPAVIALDGEREVEVRPGDGTEIRLSPHGPRVVRIRDALAEAAQQGFFVDSSSLDG</sequence>
<keyword evidence="1" id="KW-0418">Kinase</keyword>
<accession>A0AA35CIA0</accession>
<dbReference type="PIRSF" id="PIRSF018567">
    <property type="entry name" value="AcoX"/>
    <property type="match status" value="1"/>
</dbReference>
<reference evidence="1" key="1">
    <citation type="submission" date="2022-03" db="EMBL/GenBank/DDBJ databases">
        <title>Complete genome sequence of Caldinitratiruptor microaerophilus.</title>
        <authorList>
            <person name="Mukaiyama R."/>
            <person name="Nishiyama T."/>
            <person name="Ueda K."/>
        </authorList>
    </citation>
    <scope>NUCLEOTIDE SEQUENCE</scope>
    <source>
        <strain evidence="1">JCM 16183</strain>
    </source>
</reference>
<dbReference type="InterPro" id="IPR016064">
    <property type="entry name" value="NAD/diacylglycerol_kinase_sf"/>
</dbReference>